<dbReference type="InterPro" id="IPR036420">
    <property type="entry name" value="BRCT_dom_sf"/>
</dbReference>
<feature type="compositionally biased region" description="Basic and acidic residues" evidence="8">
    <location>
        <begin position="523"/>
        <end position="534"/>
    </location>
</feature>
<dbReference type="EMBL" id="KV453842">
    <property type="protein sequence ID" value="ODV90615.1"/>
    <property type="molecule type" value="Genomic_DNA"/>
</dbReference>
<dbReference type="SMART" id="SM00292">
    <property type="entry name" value="BRCT"/>
    <property type="match status" value="1"/>
</dbReference>
<dbReference type="Pfam" id="PF16589">
    <property type="entry name" value="BRCT_2"/>
    <property type="match status" value="1"/>
</dbReference>
<dbReference type="FunFam" id="3.40.50.10190:FF:000067">
    <property type="entry name" value="Pescadillo homolog"/>
    <property type="match status" value="1"/>
</dbReference>
<feature type="compositionally biased region" description="Basic residues" evidence="8">
    <location>
        <begin position="597"/>
        <end position="609"/>
    </location>
</feature>
<proteinExistence type="inferred from homology"/>
<evidence type="ECO:0000256" key="3">
    <source>
        <dbReference type="ARBA" id="ARBA00022552"/>
    </source>
</evidence>
<organism evidence="10 11">
    <name type="scientific">Tortispora caseinolytica NRRL Y-17796</name>
    <dbReference type="NCBI Taxonomy" id="767744"/>
    <lineage>
        <taxon>Eukaryota</taxon>
        <taxon>Fungi</taxon>
        <taxon>Dikarya</taxon>
        <taxon>Ascomycota</taxon>
        <taxon>Saccharomycotina</taxon>
        <taxon>Trigonopsidomycetes</taxon>
        <taxon>Trigonopsidales</taxon>
        <taxon>Trigonopsidaceae</taxon>
        <taxon>Tortispora</taxon>
    </lineage>
</organism>
<dbReference type="CDD" id="cd17709">
    <property type="entry name" value="BRCT_pescadillo_like"/>
    <property type="match status" value="1"/>
</dbReference>
<dbReference type="InterPro" id="IPR010613">
    <property type="entry name" value="PES"/>
</dbReference>
<dbReference type="PANTHER" id="PTHR12221">
    <property type="entry name" value="PESCADILLO - RELATED"/>
    <property type="match status" value="1"/>
</dbReference>
<keyword evidence="2" id="KW-0690">Ribosome biogenesis</keyword>
<dbReference type="Pfam" id="PF06732">
    <property type="entry name" value="Pescadillo_N"/>
    <property type="match status" value="1"/>
</dbReference>
<protein>
    <recommendedName>
        <fullName evidence="7">Nucleolar protein 7</fullName>
    </recommendedName>
    <alternativeName>
        <fullName evidence="6">Ribosomal RNA-processing protein 13</fullName>
    </alternativeName>
</protein>
<dbReference type="GO" id="GO:0070180">
    <property type="term" value="F:large ribosomal subunit rRNA binding"/>
    <property type="evidence" value="ECO:0007669"/>
    <property type="project" value="EnsemblFungi"/>
</dbReference>
<evidence type="ECO:0000256" key="7">
    <source>
        <dbReference type="ARBA" id="ARBA00082316"/>
    </source>
</evidence>
<comment type="subcellular location">
    <subcellularLocation>
        <location evidence="1">Nucleus</location>
    </subcellularLocation>
</comment>
<gene>
    <name evidence="10" type="ORF">CANCADRAFT_37612</name>
</gene>
<keyword evidence="3" id="KW-0698">rRNA processing</keyword>
<dbReference type="AlphaFoldDB" id="A0A1E4TFR6"/>
<dbReference type="Gene3D" id="3.40.50.10190">
    <property type="entry name" value="BRCT domain"/>
    <property type="match status" value="1"/>
</dbReference>
<keyword evidence="11" id="KW-1185">Reference proteome</keyword>
<accession>A0A1E4TFR6</accession>
<keyword evidence="4" id="KW-0175">Coiled coil</keyword>
<dbReference type="PROSITE" id="PS50172">
    <property type="entry name" value="BRCT"/>
    <property type="match status" value="1"/>
</dbReference>
<dbReference type="GO" id="GO:0000462">
    <property type="term" value="P:maturation of SSU-rRNA from tricistronic rRNA transcript (SSU-rRNA, 5.8S rRNA, LSU-rRNA)"/>
    <property type="evidence" value="ECO:0007669"/>
    <property type="project" value="EnsemblFungi"/>
</dbReference>
<dbReference type="Proteomes" id="UP000095023">
    <property type="component" value="Unassembled WGS sequence"/>
</dbReference>
<dbReference type="GO" id="GO:0070545">
    <property type="term" value="C:PeBoW complex"/>
    <property type="evidence" value="ECO:0007669"/>
    <property type="project" value="EnsemblFungi"/>
</dbReference>
<evidence type="ECO:0000256" key="8">
    <source>
        <dbReference type="SAM" id="MobiDB-lite"/>
    </source>
</evidence>
<evidence type="ECO:0000259" key="9">
    <source>
        <dbReference type="PROSITE" id="PS50172"/>
    </source>
</evidence>
<evidence type="ECO:0000256" key="1">
    <source>
        <dbReference type="ARBA" id="ARBA00004123"/>
    </source>
</evidence>
<sequence>MKIKKKYSTGASRNYITRTQAIRKLQVSLADFRRLCIFKGIYPREPRNKRKANKGSTTPTTFYYYKDIQYLLHEPVLQKFRDHKTFAKKLTRALGRGDVGDAKRLDDNRPKYRLDHIVKERYPTFIDALRDIDDALSLLFLFSTMPATDVISQRVTETAEQLCNQWMAFVSNQRLLRKVFVSIKGIYYQCEIKGQEITWVVPFKFTPNVPTDVDFRIMLTFLEFYTTLIRFVLFKLYTEAGYVYPPRADPEKIKGIGGLSAFLLESVNAKSFDSRPLAIKQGTVSATDVNEAIKDAANAEEEADGEADNGSDEIANEQQLDAFVPIENGAETGDVLAQPVDTDSTQFKNLFSGFTFFIGREVPVELAEFVIVSFGGRVISESAYDDALAKILESDATESYALKSLLPEGVTITHQIVDRPVIRSKVAGRVYIQPQWIFDSVNKGELLPVIDYAPGAELPPHLSPWGDSGTYNPEEYSFGGRAENAEEEEEENSEDEEDAAEEEEEAELAADAAEDAMDTSDDEYQKQLEAELKGDSVAVQSEEKKSKKAEKRLENKKKRALEDEDKELRKMMMSNKQRKLYEKMQYGIKQQDDRSKALSKKRRTIEKEK</sequence>
<evidence type="ECO:0000313" key="10">
    <source>
        <dbReference type="EMBL" id="ODV90615.1"/>
    </source>
</evidence>
<dbReference type="OrthoDB" id="10264910at2759"/>
<reference evidence="11" key="1">
    <citation type="submission" date="2016-02" db="EMBL/GenBank/DDBJ databases">
        <title>Comparative genomics of biotechnologically important yeasts.</title>
        <authorList>
            <consortium name="DOE Joint Genome Institute"/>
            <person name="Riley R."/>
            <person name="Haridas S."/>
            <person name="Wolfe K.H."/>
            <person name="Lopes M.R."/>
            <person name="Hittinger C.T."/>
            <person name="Goker M."/>
            <person name="Salamov A."/>
            <person name="Wisecaver J."/>
            <person name="Long T.M."/>
            <person name="Aerts A.L."/>
            <person name="Barry K."/>
            <person name="Choi C."/>
            <person name="Clum A."/>
            <person name="Coughlan A.Y."/>
            <person name="Deshpande S."/>
            <person name="Douglass A.P."/>
            <person name="Hanson S.J."/>
            <person name="Klenk H.-P."/>
            <person name="Labutti K."/>
            <person name="Lapidus A."/>
            <person name="Lindquist E."/>
            <person name="Lipzen A."/>
            <person name="Meier-Kolthoff J.P."/>
            <person name="Ohm R.A."/>
            <person name="Otillar R.P."/>
            <person name="Pangilinan J."/>
            <person name="Peng Y."/>
            <person name="Rokas A."/>
            <person name="Rosa C.A."/>
            <person name="Scheuner C."/>
            <person name="Sibirny A.A."/>
            <person name="Slot J.C."/>
            <person name="Stielow J.B."/>
            <person name="Sun H."/>
            <person name="Kurtzman C.P."/>
            <person name="Blackwell M."/>
            <person name="Jeffries T.W."/>
            <person name="Grigoriev I.V."/>
        </authorList>
    </citation>
    <scope>NUCLEOTIDE SEQUENCE [LARGE SCALE GENOMIC DNA]</scope>
    <source>
        <strain evidence="11">NRRL Y-17796</strain>
    </source>
</reference>
<evidence type="ECO:0000313" key="11">
    <source>
        <dbReference type="Proteomes" id="UP000095023"/>
    </source>
</evidence>
<feature type="compositionally biased region" description="Acidic residues" evidence="8">
    <location>
        <begin position="485"/>
        <end position="522"/>
    </location>
</feature>
<dbReference type="GO" id="GO:0000463">
    <property type="term" value="P:maturation of LSU-rRNA from tricistronic rRNA transcript (SSU-rRNA, 5.8S rRNA, LSU-rRNA)"/>
    <property type="evidence" value="ECO:0007669"/>
    <property type="project" value="TreeGrafter"/>
</dbReference>
<dbReference type="GO" id="GO:0030687">
    <property type="term" value="C:preribosome, large subunit precursor"/>
    <property type="evidence" value="ECO:0007669"/>
    <property type="project" value="EnsemblFungi"/>
</dbReference>
<name>A0A1E4TFR6_9ASCO</name>
<feature type="compositionally biased region" description="Basic residues" evidence="8">
    <location>
        <begin position="546"/>
        <end position="559"/>
    </location>
</feature>
<feature type="region of interest" description="Disordered" evidence="8">
    <location>
        <begin position="461"/>
        <end position="609"/>
    </location>
</feature>
<evidence type="ECO:0000256" key="6">
    <source>
        <dbReference type="ARBA" id="ARBA00077880"/>
    </source>
</evidence>
<evidence type="ECO:0000256" key="5">
    <source>
        <dbReference type="ARBA" id="ARBA00023242"/>
    </source>
</evidence>
<dbReference type="PANTHER" id="PTHR12221:SF6">
    <property type="entry name" value="PESCADILLO HOMOLOG"/>
    <property type="match status" value="1"/>
</dbReference>
<evidence type="ECO:0000256" key="2">
    <source>
        <dbReference type="ARBA" id="ARBA00022517"/>
    </source>
</evidence>
<keyword evidence="5" id="KW-0539">Nucleus</keyword>
<evidence type="ECO:0000256" key="4">
    <source>
        <dbReference type="ARBA" id="ARBA00023054"/>
    </source>
</evidence>
<dbReference type="InterPro" id="IPR001357">
    <property type="entry name" value="BRCT_dom"/>
</dbReference>
<feature type="non-terminal residue" evidence="10">
    <location>
        <position position="609"/>
    </location>
</feature>
<dbReference type="HAMAP" id="MF_03028">
    <property type="entry name" value="Pescadillo"/>
    <property type="match status" value="1"/>
</dbReference>
<dbReference type="SUPFAM" id="SSF52113">
    <property type="entry name" value="BRCT domain"/>
    <property type="match status" value="1"/>
</dbReference>
<feature type="domain" description="BRCT" evidence="9">
    <location>
        <begin position="346"/>
        <end position="454"/>
    </location>
</feature>